<reference evidence="6" key="1">
    <citation type="submission" date="2022-09" db="EMBL/GenBank/DDBJ databases">
        <title>Rhodovastum sp. nov. RN2-1 isolated from soil in Seongnam, South Korea.</title>
        <authorList>
            <person name="Le N.T."/>
        </authorList>
    </citation>
    <scope>NUCLEOTIDE SEQUENCE</scope>
    <source>
        <strain evidence="6">RN2-1</strain>
    </source>
</reference>
<sequence>MFGKLLGALALAAATVASAQAQPVKVGVVTTLSGPAATLGQQLRDGFALGIEKLGGKLGGMPVDATVLDDELKPDVAVTKVRGLLESGKADIVVGPIFSNILQAIFKPVTESGAILISPNAGPSTYAGRACAKNFFVTSYQNDQPHAVSGQYAQDSGYKRLFLLAPNYQAGRDALAGVKSKFKGEIVGEEYVPLTQMDFQSEIAKIAAAKPDAVYAFMPGGLGIALVKQYRQAGLANIPFLSAFTVDESTLPAQGDAAIGFYSGASWAPNMDNAANKTFVAAFEAKYGYVPGSYAAYAYDTAMLLDAAVKKAGGVADKAKLAAAIETADFASTRGAFKFGVNHYPVQDFYLVQVVKRADGKYQTETRKKVFTADIDPYAAQCKMN</sequence>
<comment type="caution">
    <text evidence="6">The sequence shown here is derived from an EMBL/GenBank/DDBJ whole genome shotgun (WGS) entry which is preliminary data.</text>
</comment>
<dbReference type="InterPro" id="IPR028082">
    <property type="entry name" value="Peripla_BP_I"/>
</dbReference>
<dbReference type="Proteomes" id="UP001165679">
    <property type="component" value="Unassembled WGS sequence"/>
</dbReference>
<dbReference type="RefSeq" id="WP_264712079.1">
    <property type="nucleotide sequence ID" value="NZ_JAPDNT010000001.1"/>
</dbReference>
<comment type="similarity">
    <text evidence="1">Belongs to the leucine-binding protein family.</text>
</comment>
<feature type="chain" id="PRO_5041295620" evidence="4">
    <location>
        <begin position="22"/>
        <end position="385"/>
    </location>
</feature>
<keyword evidence="7" id="KW-1185">Reference proteome</keyword>
<dbReference type="Pfam" id="PF13458">
    <property type="entry name" value="Peripla_BP_6"/>
    <property type="match status" value="1"/>
</dbReference>
<feature type="domain" description="Leucine-binding protein" evidence="5">
    <location>
        <begin position="23"/>
        <end position="356"/>
    </location>
</feature>
<evidence type="ECO:0000313" key="7">
    <source>
        <dbReference type="Proteomes" id="UP001165679"/>
    </source>
</evidence>
<dbReference type="CDD" id="cd06359">
    <property type="entry name" value="PBP1_Nba-like"/>
    <property type="match status" value="1"/>
</dbReference>
<feature type="signal peptide" evidence="4">
    <location>
        <begin position="1"/>
        <end position="21"/>
    </location>
</feature>
<reference evidence="6" key="2">
    <citation type="submission" date="2022-10" db="EMBL/GenBank/DDBJ databases">
        <authorList>
            <person name="Trinh H.N."/>
        </authorList>
    </citation>
    <scope>NUCLEOTIDE SEQUENCE</scope>
    <source>
        <strain evidence="6">RN2-1</strain>
    </source>
</reference>
<proteinExistence type="inferred from homology"/>
<dbReference type="PANTHER" id="PTHR30483">
    <property type="entry name" value="LEUCINE-SPECIFIC-BINDING PROTEIN"/>
    <property type="match status" value="1"/>
</dbReference>
<accession>A0AA41YKG0</accession>
<name>A0AA41YKG0_9PROT</name>
<dbReference type="InterPro" id="IPR051010">
    <property type="entry name" value="BCAA_transport"/>
</dbReference>
<dbReference type="EMBL" id="JAPDNT010000001">
    <property type="protein sequence ID" value="MCW3473503.1"/>
    <property type="molecule type" value="Genomic_DNA"/>
</dbReference>
<dbReference type="AlphaFoldDB" id="A0AA41YKG0"/>
<keyword evidence="3" id="KW-0029">Amino-acid transport</keyword>
<protein>
    <submittedName>
        <fullName evidence="6">ABC transporter substrate-binding protein</fullName>
    </submittedName>
</protein>
<gene>
    <name evidence="6" type="ORF">OL599_02840</name>
</gene>
<dbReference type="SUPFAM" id="SSF53822">
    <property type="entry name" value="Periplasmic binding protein-like I"/>
    <property type="match status" value="1"/>
</dbReference>
<evidence type="ECO:0000256" key="3">
    <source>
        <dbReference type="ARBA" id="ARBA00022970"/>
    </source>
</evidence>
<organism evidence="6 7">
    <name type="scientific">Limobrevibacterium gyesilva</name>
    <dbReference type="NCBI Taxonomy" id="2991712"/>
    <lineage>
        <taxon>Bacteria</taxon>
        <taxon>Pseudomonadati</taxon>
        <taxon>Pseudomonadota</taxon>
        <taxon>Alphaproteobacteria</taxon>
        <taxon>Acetobacterales</taxon>
        <taxon>Acetobacteraceae</taxon>
        <taxon>Limobrevibacterium</taxon>
    </lineage>
</organism>
<dbReference type="PANTHER" id="PTHR30483:SF6">
    <property type="entry name" value="PERIPLASMIC BINDING PROTEIN OF ABC TRANSPORTER FOR NATURAL AMINO ACIDS"/>
    <property type="match status" value="1"/>
</dbReference>
<dbReference type="InterPro" id="IPR028081">
    <property type="entry name" value="Leu-bd"/>
</dbReference>
<evidence type="ECO:0000259" key="5">
    <source>
        <dbReference type="Pfam" id="PF13458"/>
    </source>
</evidence>
<dbReference type="GO" id="GO:0006865">
    <property type="term" value="P:amino acid transport"/>
    <property type="evidence" value="ECO:0007669"/>
    <property type="project" value="UniProtKB-KW"/>
</dbReference>
<evidence type="ECO:0000256" key="1">
    <source>
        <dbReference type="ARBA" id="ARBA00010062"/>
    </source>
</evidence>
<evidence type="ECO:0000256" key="2">
    <source>
        <dbReference type="ARBA" id="ARBA00022729"/>
    </source>
</evidence>
<keyword evidence="2 4" id="KW-0732">Signal</keyword>
<keyword evidence="3" id="KW-0813">Transport</keyword>
<dbReference type="Gene3D" id="3.40.50.2300">
    <property type="match status" value="2"/>
</dbReference>
<evidence type="ECO:0000313" key="6">
    <source>
        <dbReference type="EMBL" id="MCW3473503.1"/>
    </source>
</evidence>
<evidence type="ECO:0000256" key="4">
    <source>
        <dbReference type="SAM" id="SignalP"/>
    </source>
</evidence>